<dbReference type="Proteomes" id="UP000826271">
    <property type="component" value="Unassembled WGS sequence"/>
</dbReference>
<proteinExistence type="predicted"/>
<dbReference type="CDD" id="cd06222">
    <property type="entry name" value="RNase_H_like"/>
    <property type="match status" value="1"/>
</dbReference>
<dbReference type="PANTHER" id="PTHR33116">
    <property type="entry name" value="REVERSE TRANSCRIPTASE ZINC-BINDING DOMAIN-CONTAINING PROTEIN-RELATED-RELATED"/>
    <property type="match status" value="1"/>
</dbReference>
<dbReference type="Pfam" id="PF00078">
    <property type="entry name" value="RVT_1"/>
    <property type="match status" value="1"/>
</dbReference>
<dbReference type="InterPro" id="IPR044730">
    <property type="entry name" value="RNase_H-like_dom_plant"/>
</dbReference>
<feature type="domain" description="Reverse transcriptase" evidence="1">
    <location>
        <begin position="34"/>
        <end position="315"/>
    </location>
</feature>
<accession>A0AAV6Y993</accession>
<gene>
    <name evidence="2" type="ORF">BUALT_Bualt02G0184100</name>
</gene>
<evidence type="ECO:0000313" key="2">
    <source>
        <dbReference type="EMBL" id="KAG8389002.1"/>
    </source>
</evidence>
<protein>
    <recommendedName>
        <fullName evidence="1">Reverse transcriptase domain-containing protein</fullName>
    </recommendedName>
</protein>
<dbReference type="SUPFAM" id="SSF56672">
    <property type="entry name" value="DNA/RNA polymerases"/>
    <property type="match status" value="1"/>
</dbReference>
<organism evidence="2 3">
    <name type="scientific">Buddleja alternifolia</name>
    <dbReference type="NCBI Taxonomy" id="168488"/>
    <lineage>
        <taxon>Eukaryota</taxon>
        <taxon>Viridiplantae</taxon>
        <taxon>Streptophyta</taxon>
        <taxon>Embryophyta</taxon>
        <taxon>Tracheophyta</taxon>
        <taxon>Spermatophyta</taxon>
        <taxon>Magnoliopsida</taxon>
        <taxon>eudicotyledons</taxon>
        <taxon>Gunneridae</taxon>
        <taxon>Pentapetalae</taxon>
        <taxon>asterids</taxon>
        <taxon>lamiids</taxon>
        <taxon>Lamiales</taxon>
        <taxon>Scrophulariaceae</taxon>
        <taxon>Buddlejeae</taxon>
        <taxon>Buddleja</taxon>
    </lineage>
</organism>
<comment type="caution">
    <text evidence="2">The sequence shown here is derived from an EMBL/GenBank/DDBJ whole genome shotgun (WGS) entry which is preliminary data.</text>
</comment>
<dbReference type="PANTHER" id="PTHR33116:SF86">
    <property type="entry name" value="REVERSE TRANSCRIPTASE DOMAIN-CONTAINING PROTEIN"/>
    <property type="match status" value="1"/>
</dbReference>
<evidence type="ECO:0000313" key="3">
    <source>
        <dbReference type="Proteomes" id="UP000826271"/>
    </source>
</evidence>
<sequence length="808" mass="92513">MAANKTPGPDGMSPLFYKTYWDIVGIDVVKAVTHFFETGHLLKAMNHTFITLIPKSDKANKVEQFRPISLCNVSYKIISKIIAQRIKPLLDSLISPNQLAFVPGRNISDNSIITHEIMHSINSHSGKIGLMAIKIDMAKAYDRVEWPLLLDILLKFGFHQTFVNWIKTCISTTSFSTLVDGSPFGFFHPTRGIRQGDPLSPYLFLLYFDLFSRLIHRAETSSAFNGIKISRGSPSISHVMYADDLLIFGKTDEHNVDGIAEVIEGYERWSGQLVSKEKTVVHFSKKVSRQVRNLVCMQLGFRECNHKIKHLGLPFCKPATRSSDFNELIDRVDKKLAGWKAKCLAHAGRNVLVKSVAQSIPIYFLSLYYIPRSVCDSLDKKMRNFWWGDRDENRHIYLRSWDFICSPKEFGGLGLRRTRDMNSAMVSKLAWKMCEDNFLPWIQILKSKYLRGSNFMDQNETPRTSSKIWKSIMACKDSIRKGLISTISLHGCTRTWEDPWIPTIPGFIPTSDHLTDEMKAQSYLVRYFLNSDTCEWRLDRLHAVFHPDIVTEILKIRTPTRVEPRRILRAPSKNGNFSVSSSYYLDHYDRFLANSRESESEEHIFLHCPRTRSAWWNSKWGMRMDHFQDYSLFEFIEYVMNRDNPMFNSVDIHLEFIQFVACLMNHFWKNRNCLLHGEEMESVESLLTHVHADAADHFQTQLSKIKTPVIVVTPPSIPTHRGKGLRVNVDAAFKEGSCCVSMMVVSEEKGLLFAASRVSSAMDAKEAELLAIFSACLWLEKAPFMSIVFESDCLGAVEEINSKGVVSS</sequence>
<dbReference type="AlphaFoldDB" id="A0AAV6Y993"/>
<dbReference type="InterPro" id="IPR043502">
    <property type="entry name" value="DNA/RNA_pol_sf"/>
</dbReference>
<name>A0AAV6Y993_9LAMI</name>
<reference evidence="2" key="1">
    <citation type="submission" date="2019-10" db="EMBL/GenBank/DDBJ databases">
        <authorList>
            <person name="Zhang R."/>
            <person name="Pan Y."/>
            <person name="Wang J."/>
            <person name="Ma R."/>
            <person name="Yu S."/>
        </authorList>
    </citation>
    <scope>NUCLEOTIDE SEQUENCE</scope>
    <source>
        <strain evidence="2">LA-IB0</strain>
        <tissue evidence="2">Leaf</tissue>
    </source>
</reference>
<keyword evidence="3" id="KW-1185">Reference proteome</keyword>
<dbReference type="InterPro" id="IPR000477">
    <property type="entry name" value="RT_dom"/>
</dbReference>
<dbReference type="EMBL" id="WHWC01000002">
    <property type="protein sequence ID" value="KAG8389002.1"/>
    <property type="molecule type" value="Genomic_DNA"/>
</dbReference>
<evidence type="ECO:0000259" key="1">
    <source>
        <dbReference type="PROSITE" id="PS50878"/>
    </source>
</evidence>
<dbReference type="PROSITE" id="PS50878">
    <property type="entry name" value="RT_POL"/>
    <property type="match status" value="1"/>
</dbReference>
<dbReference type="CDD" id="cd01650">
    <property type="entry name" value="RT_nLTR_like"/>
    <property type="match status" value="1"/>
</dbReference>